<dbReference type="Pfam" id="PF13487">
    <property type="entry name" value="HD_5"/>
    <property type="match status" value="1"/>
</dbReference>
<proteinExistence type="predicted"/>
<dbReference type="PANTHER" id="PTHR45228:SF9">
    <property type="entry name" value="3'3'-CGAMP-SPECIFIC PHOSPHODIESTERASE 2"/>
    <property type="match status" value="1"/>
</dbReference>
<dbReference type="InterPro" id="IPR021800">
    <property type="entry name" value="DUF3369"/>
</dbReference>
<feature type="modified residue" description="4-aspartylphosphate" evidence="1">
    <location>
        <position position="75"/>
    </location>
</feature>
<dbReference type="CDD" id="cd00077">
    <property type="entry name" value="HDc"/>
    <property type="match status" value="1"/>
</dbReference>
<dbReference type="Pfam" id="PF11849">
    <property type="entry name" value="DUF3369"/>
    <property type="match status" value="1"/>
</dbReference>
<dbReference type="PROSITE" id="PS51832">
    <property type="entry name" value="HD_GYP"/>
    <property type="match status" value="1"/>
</dbReference>
<dbReference type="AlphaFoldDB" id="A0AAC8VVS0"/>
<dbReference type="InterPro" id="IPR003607">
    <property type="entry name" value="HD/PDEase_dom"/>
</dbReference>
<reference evidence="5" key="1">
    <citation type="submission" date="2015-08" db="EMBL/GenBank/DDBJ databases">
        <title>Complete Genome Sequence of Azospirillum thiophilum BV-S.</title>
        <authorList>
            <person name="Fomenkov A."/>
            <person name="Vincze T."/>
            <person name="Grabovich M."/>
            <person name="Dubinina G."/>
            <person name="Orlova M."/>
            <person name="Belousova E."/>
            <person name="Roberts R.J."/>
        </authorList>
    </citation>
    <scope>NUCLEOTIDE SEQUENCE [LARGE SCALE GENOMIC DNA]</scope>
    <source>
        <strain evidence="5">BV-S</strain>
    </source>
</reference>
<reference evidence="4 5" key="2">
    <citation type="journal article" date="2016" name="Genome Announc.">
        <title>Complete Genome Sequence of a Strain of Azospirillum thiophilum Isolated from a Sulfide Spring.</title>
        <authorList>
            <person name="Fomenkov A."/>
            <person name="Vincze T."/>
            <person name="Grabovich M."/>
            <person name="Anton B.P."/>
            <person name="Dubinina G."/>
            <person name="Orlova M."/>
            <person name="Belousova E."/>
            <person name="Roberts R.J."/>
        </authorList>
    </citation>
    <scope>NUCLEOTIDE SEQUENCE [LARGE SCALE GENOMIC DNA]</scope>
    <source>
        <strain evidence="4 5">BV-S</strain>
    </source>
</reference>
<feature type="domain" description="Response regulatory" evidence="2">
    <location>
        <begin position="20"/>
        <end position="143"/>
    </location>
</feature>
<dbReference type="InterPro" id="IPR011006">
    <property type="entry name" value="CheY-like_superfamily"/>
</dbReference>
<dbReference type="SUPFAM" id="SSF52172">
    <property type="entry name" value="CheY-like"/>
    <property type="match status" value="1"/>
</dbReference>
<evidence type="ECO:0000259" key="3">
    <source>
        <dbReference type="PROSITE" id="PS51832"/>
    </source>
</evidence>
<evidence type="ECO:0000259" key="2">
    <source>
        <dbReference type="PROSITE" id="PS50110"/>
    </source>
</evidence>
<dbReference type="SMART" id="SM00471">
    <property type="entry name" value="HDc"/>
    <property type="match status" value="1"/>
</dbReference>
<evidence type="ECO:0000313" key="4">
    <source>
        <dbReference type="EMBL" id="ALG70190.1"/>
    </source>
</evidence>
<keyword evidence="5" id="KW-1185">Reference proteome</keyword>
<dbReference type="EMBL" id="CP012401">
    <property type="protein sequence ID" value="ALG70190.1"/>
    <property type="molecule type" value="Genomic_DNA"/>
</dbReference>
<dbReference type="Gene3D" id="3.40.50.2300">
    <property type="match status" value="1"/>
</dbReference>
<dbReference type="InterPro" id="IPR001789">
    <property type="entry name" value="Sig_transdc_resp-reg_receiver"/>
</dbReference>
<organism evidence="4 5">
    <name type="scientific">Azospirillum thiophilum</name>
    <dbReference type="NCBI Taxonomy" id="528244"/>
    <lineage>
        <taxon>Bacteria</taxon>
        <taxon>Pseudomonadati</taxon>
        <taxon>Pseudomonadota</taxon>
        <taxon>Alphaproteobacteria</taxon>
        <taxon>Rhodospirillales</taxon>
        <taxon>Azospirillaceae</taxon>
        <taxon>Azospirillum</taxon>
    </lineage>
</organism>
<dbReference type="RefSeq" id="WP_045581440.1">
    <property type="nucleotide sequence ID" value="NZ_CP012401.1"/>
</dbReference>
<gene>
    <name evidence="4" type="ORF">AL072_03845</name>
</gene>
<sequence length="558" mass="60149">MLHDDARPETAGPVARPPFRVLVVDSDPSLPATVQAALDGLSIDGAGVVLLGATSAAAAREALRQHPDTALILLDIALESERAGLELVAHLRRELGNQRTRIVVCTGDAGPAGGSDPASAPASGIEDEAIAAYDIGDWRAKAELTPRALRAAVAGQLRTFASLQALAAGRKGLARMLVATTGLLEMRTPDVLFPNILPRVVGLLGIGHHALLCIQGDTLPRDRKIRVRASTGRFAGWKDVEVAELGEPRVEAALERLSPGSETIIEPDFCALRLRANGGITGMIYVEGRNDGTAREWQLLELFRNKCSIAFENALLIEELNTSQKATVLAMGALAEYKDNAATGHLQRIEKLVGALARELHRREKFRDELDADFVEKVGLAALLHDVGMLSVSDETLGMPGELTGIDMQMIQRHTEIGHRILSEAAVPLRGRSLLSIAAEIARYHHERFDGSGYLEGLKGDAIPVSARIMAVADVFDALITSRQYRGAWPVEEAISWIVERAGRDFDPDVVDAFVHVVRRFQTDDPGWFPKAGGGHGMLGGVIGRKLRALFGRRAEAM</sequence>
<dbReference type="Proteomes" id="UP000069935">
    <property type="component" value="Chromosome 1"/>
</dbReference>
<protein>
    <submittedName>
        <fullName evidence="4">Transcriptional regulator</fullName>
    </submittedName>
</protein>
<evidence type="ECO:0000313" key="5">
    <source>
        <dbReference type="Proteomes" id="UP000069935"/>
    </source>
</evidence>
<dbReference type="PANTHER" id="PTHR45228">
    <property type="entry name" value="CYCLIC DI-GMP PHOSPHODIESTERASE TM_0186-RELATED"/>
    <property type="match status" value="1"/>
</dbReference>
<feature type="domain" description="HD-GYP" evidence="3">
    <location>
        <begin position="320"/>
        <end position="530"/>
    </location>
</feature>
<dbReference type="KEGG" id="ati:AL072_03845"/>
<dbReference type="InterPro" id="IPR052020">
    <property type="entry name" value="Cyclic_di-GMP/3'3'-cGAMP_PDE"/>
</dbReference>
<accession>A0AAC8VVS0</accession>
<dbReference type="PROSITE" id="PS50110">
    <property type="entry name" value="RESPONSE_REGULATORY"/>
    <property type="match status" value="1"/>
</dbReference>
<dbReference type="GO" id="GO:0000160">
    <property type="term" value="P:phosphorelay signal transduction system"/>
    <property type="evidence" value="ECO:0007669"/>
    <property type="project" value="InterPro"/>
</dbReference>
<name>A0AAC8VVS0_9PROT</name>
<dbReference type="InterPro" id="IPR037522">
    <property type="entry name" value="HD_GYP_dom"/>
</dbReference>
<evidence type="ECO:0000256" key="1">
    <source>
        <dbReference type="PROSITE-ProRule" id="PRU00169"/>
    </source>
</evidence>
<dbReference type="SUPFAM" id="SSF109604">
    <property type="entry name" value="HD-domain/PDEase-like"/>
    <property type="match status" value="1"/>
</dbReference>
<dbReference type="GO" id="GO:0008081">
    <property type="term" value="F:phosphoric diester hydrolase activity"/>
    <property type="evidence" value="ECO:0007669"/>
    <property type="project" value="UniProtKB-ARBA"/>
</dbReference>
<dbReference type="Gene3D" id="1.10.3210.10">
    <property type="entry name" value="Hypothetical protein af1432"/>
    <property type="match status" value="1"/>
</dbReference>
<keyword evidence="1" id="KW-0597">Phosphoprotein</keyword>